<feature type="compositionally biased region" description="Basic and acidic residues" evidence="4">
    <location>
        <begin position="1"/>
        <end position="12"/>
    </location>
</feature>
<keyword evidence="2" id="KW-0804">Transcription</keyword>
<evidence type="ECO:0000256" key="1">
    <source>
        <dbReference type="ARBA" id="ARBA00023015"/>
    </source>
</evidence>
<feature type="compositionally biased region" description="Gly residues" evidence="4">
    <location>
        <begin position="94"/>
        <end position="103"/>
    </location>
</feature>
<accession>A0A7I8IH32</accession>
<protein>
    <submittedName>
        <fullName evidence="5">Uncharacterized protein</fullName>
    </submittedName>
</protein>
<dbReference type="InterPro" id="IPR005202">
    <property type="entry name" value="TF_GRAS"/>
</dbReference>
<dbReference type="Pfam" id="PF03514">
    <property type="entry name" value="GRAS"/>
    <property type="match status" value="2"/>
</dbReference>
<evidence type="ECO:0000256" key="2">
    <source>
        <dbReference type="ARBA" id="ARBA00023163"/>
    </source>
</evidence>
<dbReference type="PANTHER" id="PTHR31636">
    <property type="entry name" value="OSJNBA0084A10.13 PROTEIN-RELATED"/>
    <property type="match status" value="1"/>
</dbReference>
<dbReference type="AlphaFoldDB" id="A0A7I8IH32"/>
<dbReference type="Proteomes" id="UP001189122">
    <property type="component" value="Unassembled WGS sequence"/>
</dbReference>
<evidence type="ECO:0000256" key="4">
    <source>
        <dbReference type="SAM" id="MobiDB-lite"/>
    </source>
</evidence>
<dbReference type="EMBL" id="LR743590">
    <property type="protein sequence ID" value="CAA2617108.1"/>
    <property type="molecule type" value="Genomic_DNA"/>
</dbReference>
<proteinExistence type="inferred from homology"/>
<gene>
    <name evidence="5" type="ORF">SI7747_03003278</name>
</gene>
<feature type="region of interest" description="Disordered" evidence="4">
    <location>
        <begin position="84"/>
        <end position="117"/>
    </location>
</feature>
<name>A0A7I8IH32_SPIIN</name>
<evidence type="ECO:0000313" key="6">
    <source>
        <dbReference type="Proteomes" id="UP001189122"/>
    </source>
</evidence>
<feature type="short sequence motif" description="VHIID" evidence="3">
    <location>
        <begin position="203"/>
        <end position="207"/>
    </location>
</feature>
<feature type="region of interest" description="Disordered" evidence="4">
    <location>
        <begin position="1"/>
        <end position="54"/>
    </location>
</feature>
<organism evidence="5">
    <name type="scientific">Spirodela intermedia</name>
    <name type="common">Intermediate duckweed</name>
    <dbReference type="NCBI Taxonomy" id="51605"/>
    <lineage>
        <taxon>Eukaryota</taxon>
        <taxon>Viridiplantae</taxon>
        <taxon>Streptophyta</taxon>
        <taxon>Embryophyta</taxon>
        <taxon>Tracheophyta</taxon>
        <taxon>Spermatophyta</taxon>
        <taxon>Magnoliopsida</taxon>
        <taxon>Liliopsida</taxon>
        <taxon>Araceae</taxon>
        <taxon>Lemnoideae</taxon>
        <taxon>Spirodela</taxon>
    </lineage>
</organism>
<comment type="similarity">
    <text evidence="3">Belongs to the GRAS family.</text>
</comment>
<feature type="region of interest" description="Leucine repeat I (LRI)" evidence="3">
    <location>
        <begin position="120"/>
        <end position="180"/>
    </location>
</feature>
<keyword evidence="1" id="KW-0805">Transcription regulation</keyword>
<evidence type="ECO:0000256" key="3">
    <source>
        <dbReference type="PROSITE-ProRule" id="PRU01191"/>
    </source>
</evidence>
<keyword evidence="6" id="KW-1185">Reference proteome</keyword>
<feature type="region of interest" description="Leucine repeat II (LRII)" evidence="3">
    <location>
        <begin position="253"/>
        <end position="285"/>
    </location>
</feature>
<evidence type="ECO:0000313" key="5">
    <source>
        <dbReference type="EMBL" id="CAA2617108.1"/>
    </source>
</evidence>
<reference evidence="5 6" key="1">
    <citation type="submission" date="2019-12" db="EMBL/GenBank/DDBJ databases">
        <authorList>
            <person name="Scholz U."/>
            <person name="Mascher M."/>
            <person name="Fiebig A."/>
        </authorList>
    </citation>
    <scope>NUCLEOTIDE SEQUENCE</scope>
</reference>
<comment type="caution">
    <text evidence="3">Lacks conserved residue(s) required for the propagation of feature annotation.</text>
</comment>
<dbReference type="EMBL" id="CACRZD030000003">
    <property type="protein sequence ID" value="CAA6656807.1"/>
    <property type="molecule type" value="Genomic_DNA"/>
</dbReference>
<dbReference type="PROSITE" id="PS50985">
    <property type="entry name" value="GRAS"/>
    <property type="match status" value="1"/>
</dbReference>
<feature type="region of interest" description="SAW" evidence="3">
    <location>
        <begin position="392"/>
        <end position="466"/>
    </location>
</feature>
<sequence length="466" mass="52987">MVEVKVEKEEKSSSYSFLESSRTRKNPHRDGFLSPEEERSTKQSAVYSEDEDVPSEMFDRVLLCPQGRPNDAISALRKVLQSEVSKASKNNGNFKGGGGGQHGGKARGRRQQQQPKKEVVDLRTLLIHCAQAVAADDRRTAQELLKQIRSHASRLGDGSQRLAICFADGIEARLTGTGIEMYHALSAKSQSAAAILKAYHLRLHIIDFGIYFGFQWPCLIQRLSMRPGGPPEAADHCIESPQPGFRPNERVVETGRRLQAYAEMFNVPFEYHPIAAKWEAIRLEDLQIDREEEVLVVNCLYRFRHLADETVEAGSPRDQVLRSIRKMNPDVFVQGVLNGSYGAPFFLTRFREALFHFSALFDMLETTVPREHPERLLIEREIFGREAVNVIACEGSERVERPETYKQWQGRNLRAKSRDKVTSCYNKDFLVDEDSGWLLQGWKGRIIYALSTWRPNRQLLGFSSSS</sequence>
<feature type="compositionally biased region" description="Basic and acidic residues" evidence="4">
    <location>
        <begin position="28"/>
        <end position="41"/>
    </location>
</feature>